<comment type="caution">
    <text evidence="2">The sequence shown here is derived from an EMBL/GenBank/DDBJ whole genome shotgun (WGS) entry which is preliminary data.</text>
</comment>
<dbReference type="Proteomes" id="UP000480312">
    <property type="component" value="Unassembled WGS sequence"/>
</dbReference>
<dbReference type="PANTHER" id="PTHR44051">
    <property type="entry name" value="GLUTATHIONE S-TRANSFERASE-RELATED"/>
    <property type="match status" value="1"/>
</dbReference>
<dbReference type="Pfam" id="PF00043">
    <property type="entry name" value="GST_C"/>
    <property type="match status" value="1"/>
</dbReference>
<dbReference type="InterPro" id="IPR010987">
    <property type="entry name" value="Glutathione-S-Trfase_C-like"/>
</dbReference>
<dbReference type="AlphaFoldDB" id="A0A7C9JUK7"/>
<dbReference type="InterPro" id="IPR036282">
    <property type="entry name" value="Glutathione-S-Trfase_C_sf"/>
</dbReference>
<protein>
    <recommendedName>
        <fullName evidence="1">GST C-terminal domain-containing protein</fullName>
    </recommendedName>
</protein>
<accession>A0A7C9JUK7</accession>
<dbReference type="SUPFAM" id="SSF47616">
    <property type="entry name" value="GST C-terminal domain-like"/>
    <property type="match status" value="1"/>
</dbReference>
<feature type="domain" description="GST C-terminal" evidence="1">
    <location>
        <begin position="1"/>
        <end position="62"/>
    </location>
</feature>
<sequence>MDDHLTQHDWFVADRYTIADIALFAYTHVAEDGGFTLSDYPNVCRWLNRVASHPSHIPITEE</sequence>
<name>A0A7C9JUK7_9GAMM</name>
<evidence type="ECO:0000313" key="2">
    <source>
        <dbReference type="EMBL" id="NDL72020.1"/>
    </source>
</evidence>
<gene>
    <name evidence="2" type="ORF">GPL32_16055</name>
</gene>
<dbReference type="PANTHER" id="PTHR44051:SF2">
    <property type="entry name" value="HYPOTHETICAL GLUTATHIONE S-TRANSFERASE LIKE PROTEIN"/>
    <property type="match status" value="1"/>
</dbReference>
<dbReference type="OrthoDB" id="9797500at2"/>
<organism evidence="2 3">
    <name type="scientific">Vreelandella alkaliphila</name>
    <dbReference type="NCBI Taxonomy" id="272774"/>
    <lineage>
        <taxon>Bacteria</taxon>
        <taxon>Pseudomonadati</taxon>
        <taxon>Pseudomonadota</taxon>
        <taxon>Gammaproteobacteria</taxon>
        <taxon>Oceanospirillales</taxon>
        <taxon>Halomonadaceae</taxon>
        <taxon>Vreelandella</taxon>
    </lineage>
</organism>
<evidence type="ECO:0000259" key="1">
    <source>
        <dbReference type="PROSITE" id="PS50405"/>
    </source>
</evidence>
<dbReference type="EMBL" id="JAAEHK010000029">
    <property type="protein sequence ID" value="NDL72020.1"/>
    <property type="molecule type" value="Genomic_DNA"/>
</dbReference>
<reference evidence="2 3" key="1">
    <citation type="submission" date="2020-01" db="EMBL/GenBank/DDBJ databases">
        <title>Whole genome sequencing of Halomonas alkaliphila strain LS44.</title>
        <authorList>
            <person name="Kumar S."/>
            <person name="Paul D."/>
            <person name="Shouche Y."/>
            <person name="Suryavanshi M.V."/>
        </authorList>
    </citation>
    <scope>NUCLEOTIDE SEQUENCE [LARGE SCALE GENOMIC DNA]</scope>
    <source>
        <strain evidence="2 3">LS44</strain>
    </source>
</reference>
<proteinExistence type="predicted"/>
<dbReference type="Gene3D" id="1.20.1050.10">
    <property type="match status" value="1"/>
</dbReference>
<dbReference type="PROSITE" id="PS50405">
    <property type="entry name" value="GST_CTER"/>
    <property type="match status" value="1"/>
</dbReference>
<evidence type="ECO:0000313" key="3">
    <source>
        <dbReference type="Proteomes" id="UP000480312"/>
    </source>
</evidence>
<dbReference type="InterPro" id="IPR004046">
    <property type="entry name" value="GST_C"/>
</dbReference>